<comment type="subcellular location">
    <subcellularLocation>
        <location evidence="5">Cell membrane</location>
        <topology evidence="5">Multi-pass membrane protein</topology>
    </subcellularLocation>
    <subcellularLocation>
        <location evidence="1">Membrane</location>
        <topology evidence="1">Multi-pass membrane protein</topology>
    </subcellularLocation>
</comment>
<feature type="transmembrane region" description="Helical" evidence="5">
    <location>
        <begin position="254"/>
        <end position="277"/>
    </location>
</feature>
<gene>
    <name evidence="6" type="ORF">FGW20_01705</name>
</gene>
<evidence type="ECO:0000256" key="4">
    <source>
        <dbReference type="ARBA" id="ARBA00023136"/>
    </source>
</evidence>
<keyword evidence="4 5" id="KW-0472">Membrane</keyword>
<reference evidence="6" key="1">
    <citation type="submission" date="2019-05" db="EMBL/GenBank/DDBJ databases">
        <title>Isolation and characterization of methanogens from the cold seep sediment at Four-Way Closure Ridge.</title>
        <authorList>
            <person name="You Y.-T."/>
            <person name="Chen S.-C."/>
            <person name="Zhang W.-L."/>
            <person name="Lai M.-C."/>
        </authorList>
    </citation>
    <scope>NUCLEOTIDE SEQUENCE</scope>
    <source>
        <strain evidence="6">FWC-SCC3</strain>
    </source>
</reference>
<dbReference type="Proteomes" id="UP001168423">
    <property type="component" value="Unassembled WGS sequence"/>
</dbReference>
<feature type="transmembrane region" description="Helical" evidence="5">
    <location>
        <begin position="151"/>
        <end position="173"/>
    </location>
</feature>
<organism evidence="6 7">
    <name type="scientific">Methanoculleus methanifontis</name>
    <dbReference type="NCBI Taxonomy" id="2584086"/>
    <lineage>
        <taxon>Archaea</taxon>
        <taxon>Methanobacteriati</taxon>
        <taxon>Methanobacteriota</taxon>
        <taxon>Stenosarchaea group</taxon>
        <taxon>Methanomicrobia</taxon>
        <taxon>Methanomicrobiales</taxon>
        <taxon>Methanomicrobiaceae</taxon>
        <taxon>Methanoculleus</taxon>
    </lineage>
</organism>
<evidence type="ECO:0000256" key="2">
    <source>
        <dbReference type="ARBA" id="ARBA00022692"/>
    </source>
</evidence>
<dbReference type="Pfam" id="PF01925">
    <property type="entry name" value="TauE"/>
    <property type="match status" value="1"/>
</dbReference>
<protein>
    <recommendedName>
        <fullName evidence="5">Probable membrane transporter protein</fullName>
    </recommendedName>
</protein>
<feature type="transmembrane region" description="Helical" evidence="5">
    <location>
        <begin position="48"/>
        <end position="71"/>
    </location>
</feature>
<keyword evidence="7" id="KW-1185">Reference proteome</keyword>
<sequence>MTERVTESVDIASVLKKHAPTIVLLAVIVGLTVWSFSTGMAAKEGAPAITLTAVILLIVVGLAAGMLGGIIGTGGCSVMLPILHFYLGYPVPIAIGTTLFAVIFTAMSGGYGHLIRKNLDVKTTLWLGGFGIIGVIAGSYAFNLLSDQTALLGLILGIAFLLPAVRMILEGVAHRKKSQPEGNVIPGSEGRKGLFGFVVGILTGLVGLGGGYALVPGLIYLFNAPVYVTMGTSLATMIPLAVVGGGIKLAEGYVAIGAALILAAGTIVGAQLGAAVIKKFHPATLKLIFGVYFLYVSVKFILAYFGVAIF</sequence>
<feature type="transmembrane region" description="Helical" evidence="5">
    <location>
        <begin position="227"/>
        <end position="247"/>
    </location>
</feature>
<feature type="transmembrane region" description="Helical" evidence="5">
    <location>
        <begin position="91"/>
        <end position="112"/>
    </location>
</feature>
<feature type="transmembrane region" description="Helical" evidence="5">
    <location>
        <begin position="289"/>
        <end position="309"/>
    </location>
</feature>
<accession>A0ABT8LYB3</accession>
<evidence type="ECO:0000256" key="1">
    <source>
        <dbReference type="ARBA" id="ARBA00004141"/>
    </source>
</evidence>
<proteinExistence type="inferred from homology"/>
<dbReference type="PANTHER" id="PTHR43483:SF3">
    <property type="entry name" value="MEMBRANE TRANSPORTER PROTEIN HI_0806-RELATED"/>
    <property type="match status" value="1"/>
</dbReference>
<comment type="similarity">
    <text evidence="5">Belongs to the 4-toluene sulfonate uptake permease (TSUP) (TC 2.A.102) family.</text>
</comment>
<keyword evidence="5" id="KW-1003">Cell membrane</keyword>
<dbReference type="InterPro" id="IPR002781">
    <property type="entry name" value="TM_pro_TauE-like"/>
</dbReference>
<dbReference type="RefSeq" id="WP_301676385.1">
    <property type="nucleotide sequence ID" value="NZ_VCYI01000002.1"/>
</dbReference>
<evidence type="ECO:0000256" key="5">
    <source>
        <dbReference type="RuleBase" id="RU363041"/>
    </source>
</evidence>
<comment type="caution">
    <text evidence="6">The sequence shown here is derived from an EMBL/GenBank/DDBJ whole genome shotgun (WGS) entry which is preliminary data.</text>
</comment>
<evidence type="ECO:0000313" key="7">
    <source>
        <dbReference type="Proteomes" id="UP001168423"/>
    </source>
</evidence>
<dbReference type="EMBL" id="VCYI01000002">
    <property type="protein sequence ID" value="MDN7011775.1"/>
    <property type="molecule type" value="Genomic_DNA"/>
</dbReference>
<feature type="transmembrane region" description="Helical" evidence="5">
    <location>
        <begin position="18"/>
        <end position="36"/>
    </location>
</feature>
<evidence type="ECO:0000256" key="3">
    <source>
        <dbReference type="ARBA" id="ARBA00022989"/>
    </source>
</evidence>
<feature type="transmembrane region" description="Helical" evidence="5">
    <location>
        <begin position="194"/>
        <end position="215"/>
    </location>
</feature>
<feature type="transmembrane region" description="Helical" evidence="5">
    <location>
        <begin position="124"/>
        <end position="145"/>
    </location>
</feature>
<dbReference type="PANTHER" id="PTHR43483">
    <property type="entry name" value="MEMBRANE TRANSPORTER PROTEIN HI_0806-RELATED"/>
    <property type="match status" value="1"/>
</dbReference>
<keyword evidence="2 5" id="KW-0812">Transmembrane</keyword>
<name>A0ABT8LYB3_9EURY</name>
<evidence type="ECO:0000313" key="6">
    <source>
        <dbReference type="EMBL" id="MDN7011775.1"/>
    </source>
</evidence>
<keyword evidence="3 5" id="KW-1133">Transmembrane helix</keyword>